<dbReference type="PANTHER" id="PTHR33138">
    <property type="entry name" value="OS01G0690200 PROTEIN"/>
    <property type="match status" value="1"/>
</dbReference>
<evidence type="ECO:0000259" key="2">
    <source>
        <dbReference type="Pfam" id="PF14380"/>
    </source>
</evidence>
<keyword evidence="1" id="KW-0325">Glycoprotein</keyword>
<organism evidence="3 4">
    <name type="scientific">Vigna mungo</name>
    <name type="common">Black gram</name>
    <name type="synonym">Phaseolus mungo</name>
    <dbReference type="NCBI Taxonomy" id="3915"/>
    <lineage>
        <taxon>Eukaryota</taxon>
        <taxon>Viridiplantae</taxon>
        <taxon>Streptophyta</taxon>
        <taxon>Embryophyta</taxon>
        <taxon>Tracheophyta</taxon>
        <taxon>Spermatophyta</taxon>
        <taxon>Magnoliopsida</taxon>
        <taxon>eudicotyledons</taxon>
        <taxon>Gunneridae</taxon>
        <taxon>Pentapetalae</taxon>
        <taxon>rosids</taxon>
        <taxon>fabids</taxon>
        <taxon>Fabales</taxon>
        <taxon>Fabaceae</taxon>
        <taxon>Papilionoideae</taxon>
        <taxon>50 kb inversion clade</taxon>
        <taxon>NPAAA clade</taxon>
        <taxon>indigoferoid/millettioid clade</taxon>
        <taxon>Phaseoleae</taxon>
        <taxon>Vigna</taxon>
    </lineage>
</organism>
<sequence>MKGNDQSLFPNSFNKKEMERPSHILGILKCLSFGREESKRKEGGCVHSWCIYGDEKNSASSIYIALIYARRSVRMDEKHNHVHTTPLAFALTVSWLLCIALPQSHSQTPPPLCAEQSYGCSANVSAIFDPFWEQNPPSQCNGGDASSQLICDTRYESQNFTVKDVDNSSRTLTVVPTHTVNDLCSPEFFDVFFKLVNKLLQYYVPVYNIILFSNCDNLPDFLIEHRNFTCWGGGYYFVDEYRQHETLRRYPEVENCPRPLPVPSAAPLYHYNHFDDGAEVLKEILRDGFGVYYGFPHDCRRCNQSNGSCSGDGGNDEYVVSCKYYCTHKHCSPHNSSGTYVFHSFFPFSSHLLMKFLCYIAMSSSSVYL</sequence>
<keyword evidence="4" id="KW-1185">Reference proteome</keyword>
<evidence type="ECO:0000313" key="4">
    <source>
        <dbReference type="Proteomes" id="UP001374535"/>
    </source>
</evidence>
<evidence type="ECO:0000256" key="1">
    <source>
        <dbReference type="ARBA" id="ARBA00023180"/>
    </source>
</evidence>
<name>A0AAQ3S4D3_VIGMU</name>
<dbReference type="Pfam" id="PF14380">
    <property type="entry name" value="WAK_assoc"/>
    <property type="match status" value="1"/>
</dbReference>
<dbReference type="PANTHER" id="PTHR33138:SF74">
    <property type="entry name" value="WALL-ASSOCIATED RECEPTOR KINASE, GALACTURONAN-BINDING DOMAIN-CONTAINING PROTEIN-RELATED"/>
    <property type="match status" value="1"/>
</dbReference>
<dbReference type="AlphaFoldDB" id="A0AAQ3S4D3"/>
<dbReference type="InterPro" id="IPR032872">
    <property type="entry name" value="WAK_assoc_C"/>
</dbReference>
<dbReference type="Proteomes" id="UP001374535">
    <property type="component" value="Chromosome 4"/>
</dbReference>
<feature type="domain" description="Wall-associated receptor kinase C-terminal" evidence="2">
    <location>
        <begin position="244"/>
        <end position="321"/>
    </location>
</feature>
<reference evidence="3 4" key="1">
    <citation type="journal article" date="2023" name="Life. Sci Alliance">
        <title>Evolutionary insights into 3D genome organization and epigenetic landscape of Vigna mungo.</title>
        <authorList>
            <person name="Junaid A."/>
            <person name="Singh B."/>
            <person name="Bhatia S."/>
        </authorList>
    </citation>
    <scope>NUCLEOTIDE SEQUENCE [LARGE SCALE GENOMIC DNA]</scope>
    <source>
        <strain evidence="3">Urdbean</strain>
    </source>
</reference>
<dbReference type="EMBL" id="CP144697">
    <property type="protein sequence ID" value="WVZ15963.1"/>
    <property type="molecule type" value="Genomic_DNA"/>
</dbReference>
<accession>A0AAQ3S4D3</accession>
<proteinExistence type="predicted"/>
<evidence type="ECO:0000313" key="3">
    <source>
        <dbReference type="EMBL" id="WVZ15963.1"/>
    </source>
</evidence>
<protein>
    <recommendedName>
        <fullName evidence="2">Wall-associated receptor kinase C-terminal domain-containing protein</fullName>
    </recommendedName>
</protein>
<gene>
    <name evidence="3" type="ORF">V8G54_013529</name>
</gene>